<dbReference type="EMBL" id="BAABHF010000019">
    <property type="protein sequence ID" value="GAA4494708.1"/>
    <property type="molecule type" value="Genomic_DNA"/>
</dbReference>
<dbReference type="PANTHER" id="PTHR10851">
    <property type="entry name" value="PYRIDOXINE-5-PHOSPHATE OXIDASE"/>
    <property type="match status" value="1"/>
</dbReference>
<dbReference type="InterPro" id="IPR012349">
    <property type="entry name" value="Split_barrel_FMN-bd"/>
</dbReference>
<protein>
    <submittedName>
        <fullName evidence="8">Pyridoxal 5'-phosphate synthase</fullName>
    </submittedName>
</protein>
<evidence type="ECO:0000256" key="1">
    <source>
        <dbReference type="ARBA" id="ARBA00001917"/>
    </source>
</evidence>
<organism evidence="8 9">
    <name type="scientific">Actinoallomurus oryzae</name>
    <dbReference type="NCBI Taxonomy" id="502180"/>
    <lineage>
        <taxon>Bacteria</taxon>
        <taxon>Bacillati</taxon>
        <taxon>Actinomycetota</taxon>
        <taxon>Actinomycetes</taxon>
        <taxon>Streptosporangiales</taxon>
        <taxon>Thermomonosporaceae</taxon>
        <taxon>Actinoallomurus</taxon>
    </lineage>
</organism>
<keyword evidence="3" id="KW-0285">Flavoprotein</keyword>
<evidence type="ECO:0000313" key="8">
    <source>
        <dbReference type="EMBL" id="GAA4494708.1"/>
    </source>
</evidence>
<dbReference type="PIRSF" id="PIRSF000190">
    <property type="entry name" value="Pyd_amn-ph_oxd"/>
    <property type="match status" value="1"/>
</dbReference>
<dbReference type="RefSeq" id="WP_345464621.1">
    <property type="nucleotide sequence ID" value="NZ_BAABHF010000019.1"/>
</dbReference>
<evidence type="ECO:0000259" key="7">
    <source>
        <dbReference type="Pfam" id="PF10590"/>
    </source>
</evidence>
<dbReference type="SUPFAM" id="SSF50475">
    <property type="entry name" value="FMN-binding split barrel"/>
    <property type="match status" value="1"/>
</dbReference>
<dbReference type="Gene3D" id="2.30.110.10">
    <property type="entry name" value="Electron Transport, Fmn-binding Protein, Chain A"/>
    <property type="match status" value="1"/>
</dbReference>
<proteinExistence type="inferred from homology"/>
<evidence type="ECO:0000259" key="6">
    <source>
        <dbReference type="Pfam" id="PF01243"/>
    </source>
</evidence>
<keyword evidence="9" id="KW-1185">Reference proteome</keyword>
<evidence type="ECO:0000256" key="2">
    <source>
        <dbReference type="ARBA" id="ARBA00007301"/>
    </source>
</evidence>
<sequence>MGASDDLGQAGSVREWLRGLEVFAGPLADFDPAGAPAEPVDLFLGWLTAAVEAGVPDAHAMTLSTVGEDGGPDARVLILKNVDADGWQFAVHAGSPKGRQLADLPRAALTFYWPLQGRQVRVRGTVEPASPEQSAADLLARAPSARAEALLGRQSGHLESAGERDRAFRAALARIESDPALISTEWTLYTLVPIAIEFWQADKDRVHTRLRYERPDRHSPWERHMLWP</sequence>
<reference evidence="9" key="1">
    <citation type="journal article" date="2019" name="Int. J. Syst. Evol. Microbiol.">
        <title>The Global Catalogue of Microorganisms (GCM) 10K type strain sequencing project: providing services to taxonomists for standard genome sequencing and annotation.</title>
        <authorList>
            <consortium name="The Broad Institute Genomics Platform"/>
            <consortium name="The Broad Institute Genome Sequencing Center for Infectious Disease"/>
            <person name="Wu L."/>
            <person name="Ma J."/>
        </authorList>
    </citation>
    <scope>NUCLEOTIDE SEQUENCE [LARGE SCALE GENOMIC DNA]</scope>
    <source>
        <strain evidence="9">JCM 17933</strain>
    </source>
</reference>
<dbReference type="PANTHER" id="PTHR10851:SF0">
    <property type="entry name" value="PYRIDOXINE-5'-PHOSPHATE OXIDASE"/>
    <property type="match status" value="1"/>
</dbReference>
<evidence type="ECO:0000313" key="9">
    <source>
        <dbReference type="Proteomes" id="UP001500503"/>
    </source>
</evidence>
<keyword evidence="4" id="KW-0288">FMN</keyword>
<dbReference type="Pfam" id="PF10590">
    <property type="entry name" value="PNP_phzG_C"/>
    <property type="match status" value="1"/>
</dbReference>
<dbReference type="PROSITE" id="PS01064">
    <property type="entry name" value="PYRIDOX_OXIDASE"/>
    <property type="match status" value="1"/>
</dbReference>
<dbReference type="NCBIfam" id="NF004231">
    <property type="entry name" value="PRK05679.1"/>
    <property type="match status" value="1"/>
</dbReference>
<feature type="domain" description="Pyridoxamine 5'-phosphate oxidase N-terminal" evidence="6">
    <location>
        <begin position="47"/>
        <end position="157"/>
    </location>
</feature>
<name>A0ABP8PY80_9ACTN</name>
<accession>A0ABP8PY80</accession>
<dbReference type="InterPro" id="IPR019576">
    <property type="entry name" value="Pyridoxamine_oxidase_dimer_C"/>
</dbReference>
<feature type="domain" description="Pyridoxine 5'-phosphate oxidase dimerisation C-terminal" evidence="7">
    <location>
        <begin position="186"/>
        <end position="228"/>
    </location>
</feature>
<dbReference type="InterPro" id="IPR000659">
    <property type="entry name" value="Pyridox_Oxase"/>
</dbReference>
<comment type="caution">
    <text evidence="8">The sequence shown here is derived from an EMBL/GenBank/DDBJ whole genome shotgun (WGS) entry which is preliminary data.</text>
</comment>
<dbReference type="Proteomes" id="UP001500503">
    <property type="component" value="Unassembled WGS sequence"/>
</dbReference>
<gene>
    <name evidence="8" type="ORF">GCM10023191_034330</name>
</gene>
<evidence type="ECO:0000256" key="4">
    <source>
        <dbReference type="ARBA" id="ARBA00022643"/>
    </source>
</evidence>
<comment type="similarity">
    <text evidence="2">Belongs to the pyridoxamine 5'-phosphate oxidase family.</text>
</comment>
<keyword evidence="5" id="KW-0560">Oxidoreductase</keyword>
<comment type="cofactor">
    <cofactor evidence="1">
        <name>FMN</name>
        <dbReference type="ChEBI" id="CHEBI:58210"/>
    </cofactor>
</comment>
<evidence type="ECO:0000256" key="5">
    <source>
        <dbReference type="ARBA" id="ARBA00023002"/>
    </source>
</evidence>
<dbReference type="InterPro" id="IPR011576">
    <property type="entry name" value="Pyridox_Oxase_N"/>
</dbReference>
<evidence type="ECO:0000256" key="3">
    <source>
        <dbReference type="ARBA" id="ARBA00022630"/>
    </source>
</evidence>
<dbReference type="InterPro" id="IPR019740">
    <property type="entry name" value="Pyridox_Oxase_CS"/>
</dbReference>
<dbReference type="Pfam" id="PF01243">
    <property type="entry name" value="PNPOx_N"/>
    <property type="match status" value="1"/>
</dbReference>